<evidence type="ECO:0000313" key="1">
    <source>
        <dbReference type="EMBL" id="GBN51615.1"/>
    </source>
</evidence>
<gene>
    <name evidence="1" type="ORF">AVEN_165984_1</name>
</gene>
<keyword evidence="2" id="KW-1185">Reference proteome</keyword>
<evidence type="ECO:0000313" key="2">
    <source>
        <dbReference type="Proteomes" id="UP000499080"/>
    </source>
</evidence>
<protein>
    <submittedName>
        <fullName evidence="1">Uncharacterized protein</fullName>
    </submittedName>
</protein>
<name>A0A4Y2PI21_ARAVE</name>
<dbReference type="EMBL" id="BGPR01011493">
    <property type="protein sequence ID" value="GBN51615.1"/>
    <property type="molecule type" value="Genomic_DNA"/>
</dbReference>
<accession>A0A4Y2PI21</accession>
<sequence>MYVHDLSDPMQNPDLFGGDMLGVNPHDKNVIPGFQLRWPGAVVAYEIDPSLGKIFSPHLHCGMEWQMRIQIALSDMTSQLRITCSIDKVMSDKASEYAYAIPAHNAEMWRKYFPAFNPMVDERNGVLVEI</sequence>
<reference evidence="1 2" key="1">
    <citation type="journal article" date="2019" name="Sci. Rep.">
        <title>Orb-weaving spider Araneus ventricosus genome elucidates the spidroin gene catalogue.</title>
        <authorList>
            <person name="Kono N."/>
            <person name="Nakamura H."/>
            <person name="Ohtoshi R."/>
            <person name="Moran D.A.P."/>
            <person name="Shinohara A."/>
            <person name="Yoshida Y."/>
            <person name="Fujiwara M."/>
            <person name="Mori M."/>
            <person name="Tomita M."/>
            <person name="Arakawa K."/>
        </authorList>
    </citation>
    <scope>NUCLEOTIDE SEQUENCE [LARGE SCALE GENOMIC DNA]</scope>
</reference>
<dbReference type="AlphaFoldDB" id="A0A4Y2PI21"/>
<comment type="caution">
    <text evidence="1">The sequence shown here is derived from an EMBL/GenBank/DDBJ whole genome shotgun (WGS) entry which is preliminary data.</text>
</comment>
<organism evidence="1 2">
    <name type="scientific">Araneus ventricosus</name>
    <name type="common">Orbweaver spider</name>
    <name type="synonym">Epeira ventricosa</name>
    <dbReference type="NCBI Taxonomy" id="182803"/>
    <lineage>
        <taxon>Eukaryota</taxon>
        <taxon>Metazoa</taxon>
        <taxon>Ecdysozoa</taxon>
        <taxon>Arthropoda</taxon>
        <taxon>Chelicerata</taxon>
        <taxon>Arachnida</taxon>
        <taxon>Araneae</taxon>
        <taxon>Araneomorphae</taxon>
        <taxon>Entelegynae</taxon>
        <taxon>Araneoidea</taxon>
        <taxon>Araneidae</taxon>
        <taxon>Araneus</taxon>
    </lineage>
</organism>
<dbReference type="Proteomes" id="UP000499080">
    <property type="component" value="Unassembled WGS sequence"/>
</dbReference>
<proteinExistence type="predicted"/>